<feature type="domain" description="NERD" evidence="1">
    <location>
        <begin position="40"/>
        <end position="157"/>
    </location>
</feature>
<dbReference type="Proteomes" id="UP000012283">
    <property type="component" value="Unassembled WGS sequence"/>
</dbReference>
<dbReference type="InterPro" id="IPR011528">
    <property type="entry name" value="NERD"/>
</dbReference>
<protein>
    <recommendedName>
        <fullName evidence="1">NERD domain-containing protein</fullName>
    </recommendedName>
</protein>
<evidence type="ECO:0000259" key="1">
    <source>
        <dbReference type="PROSITE" id="PS50965"/>
    </source>
</evidence>
<accession>N4WVJ4</accession>
<evidence type="ECO:0000313" key="3">
    <source>
        <dbReference type="Proteomes" id="UP000012283"/>
    </source>
</evidence>
<dbReference type="AlphaFoldDB" id="N4WVJ4"/>
<evidence type="ECO:0000313" key="2">
    <source>
        <dbReference type="EMBL" id="ENH98420.1"/>
    </source>
</evidence>
<reference evidence="2 3" key="1">
    <citation type="submission" date="2013-03" db="EMBL/GenBank/DDBJ databases">
        <title>Draft genome sequence of Gracibacillus halophilus YIM-C55.5, a moderately halophilic and thermophilic organism from the Xiaochaidamu salt lake.</title>
        <authorList>
            <person name="Sugumar T."/>
            <person name="Polireddy D.R."/>
            <person name="Antony A."/>
            <person name="Madhava Y.R."/>
            <person name="Sivakumar N."/>
        </authorList>
    </citation>
    <scope>NUCLEOTIDE SEQUENCE [LARGE SCALE GENOMIC DNA]</scope>
    <source>
        <strain evidence="2 3">YIM-C55.5</strain>
    </source>
</reference>
<comment type="caution">
    <text evidence="2">The sequence shown here is derived from an EMBL/GenBank/DDBJ whole genome shotgun (WGS) entry which is preliminary data.</text>
</comment>
<dbReference type="Pfam" id="PF08378">
    <property type="entry name" value="NERD"/>
    <property type="match status" value="1"/>
</dbReference>
<keyword evidence="3" id="KW-1185">Reference proteome</keyword>
<dbReference type="PATRIC" id="fig|1308866.3.peg.102"/>
<dbReference type="PROSITE" id="PS50965">
    <property type="entry name" value="NERD"/>
    <property type="match status" value="1"/>
</dbReference>
<sequence>MNLQSPHKPLYLLQLEALLNRLPDHNRSEKLESTYRRQLAGFIGESSLPFHFENLNTNASHLELYGLRLPYKHHFFQIDCLSLWQHILFHFEVKHLKGKLDFNQSGQLIQINENGQEEVYDDPILQAQYQKQKLQQFLQQHGFPHIPIKTLILFTHPKANLQFDHPMALPIQQFSHSIQQVLETSSSPHIKRPQLFEIGYFLKNQHTERFVDVIEQSGISKRKIKRGVYCQHCRHVKMVRIYGTWQCPACKRKDKYAHIPALRECVLLFGPYLTNRQVRYFLEIESIHLATRLLKQFNTPAFGWKKDRVYDFRHLLES</sequence>
<dbReference type="RefSeq" id="WP_003462659.1">
    <property type="nucleotide sequence ID" value="NZ_APML01000003.1"/>
</dbReference>
<dbReference type="eggNOG" id="ENOG5032XQ3">
    <property type="taxonomic scope" value="Bacteria"/>
</dbReference>
<dbReference type="EMBL" id="APML01000003">
    <property type="protein sequence ID" value="ENH98420.1"/>
    <property type="molecule type" value="Genomic_DNA"/>
</dbReference>
<gene>
    <name evidence="2" type="ORF">J416_00494</name>
</gene>
<dbReference type="STRING" id="1308866.J416_00494"/>
<organism evidence="2 3">
    <name type="scientific">Gracilibacillus halophilus YIM-C55.5</name>
    <dbReference type="NCBI Taxonomy" id="1308866"/>
    <lineage>
        <taxon>Bacteria</taxon>
        <taxon>Bacillati</taxon>
        <taxon>Bacillota</taxon>
        <taxon>Bacilli</taxon>
        <taxon>Bacillales</taxon>
        <taxon>Bacillaceae</taxon>
        <taxon>Gracilibacillus</taxon>
    </lineage>
</organism>
<name>N4WVJ4_9BACI</name>
<proteinExistence type="predicted"/>